<keyword evidence="1" id="KW-0812">Transmembrane</keyword>
<proteinExistence type="predicted"/>
<dbReference type="OrthoDB" id="2436848at2"/>
<keyword evidence="3" id="KW-1185">Reference proteome</keyword>
<sequence>MELFILFIRILFVVITFVYSYHFILALVKMKQRIILPTSEKELAMIRKYPEKMIHAPTYTKQKNGIIMYALFLSYMIIMFILGSYFLDFYWTLYLLFILPVFHLSNLLNMFAFTQDGVLCGARFVPWKKIKSFEFVRIDINHRYYGFSKEVNDQYELKIKTRSGTFSCIVTSNEMKERLRFFLDQQKIAELHLEKDILY</sequence>
<gene>
    <name evidence="2" type="ORF">J2Z64_001183</name>
</gene>
<protein>
    <recommendedName>
        <fullName evidence="4">DUF5673 domain-containing protein</fullName>
    </recommendedName>
</protein>
<feature type="transmembrane region" description="Helical" evidence="1">
    <location>
        <begin position="93"/>
        <end position="113"/>
    </location>
</feature>
<dbReference type="RefSeq" id="WP_149473002.1">
    <property type="nucleotide sequence ID" value="NZ_JAGGMB010000003.1"/>
</dbReference>
<organism evidence="2 3">
    <name type="scientific">Oceanobacillus polygoni</name>
    <dbReference type="NCBI Taxonomy" id="1235259"/>
    <lineage>
        <taxon>Bacteria</taxon>
        <taxon>Bacillati</taxon>
        <taxon>Bacillota</taxon>
        <taxon>Bacilli</taxon>
        <taxon>Bacillales</taxon>
        <taxon>Bacillaceae</taxon>
        <taxon>Oceanobacillus</taxon>
    </lineage>
</organism>
<comment type="caution">
    <text evidence="2">The sequence shown here is derived from an EMBL/GenBank/DDBJ whole genome shotgun (WGS) entry which is preliminary data.</text>
</comment>
<evidence type="ECO:0008006" key="4">
    <source>
        <dbReference type="Google" id="ProtNLM"/>
    </source>
</evidence>
<feature type="transmembrane region" description="Helical" evidence="1">
    <location>
        <begin position="66"/>
        <end position="87"/>
    </location>
</feature>
<keyword evidence="1" id="KW-1133">Transmembrane helix</keyword>
<name>A0A9X0YQI8_9BACI</name>
<evidence type="ECO:0000256" key="1">
    <source>
        <dbReference type="SAM" id="Phobius"/>
    </source>
</evidence>
<dbReference type="EMBL" id="JAGGMB010000003">
    <property type="protein sequence ID" value="MBP2076952.1"/>
    <property type="molecule type" value="Genomic_DNA"/>
</dbReference>
<reference evidence="2" key="1">
    <citation type="submission" date="2021-03" db="EMBL/GenBank/DDBJ databases">
        <title>Genomic Encyclopedia of Type Strains, Phase IV (KMG-IV): sequencing the most valuable type-strain genomes for metagenomic binning, comparative biology and taxonomic classification.</title>
        <authorList>
            <person name="Goeker M."/>
        </authorList>
    </citation>
    <scope>NUCLEOTIDE SEQUENCE</scope>
    <source>
        <strain evidence="2">DSM 107338</strain>
    </source>
</reference>
<feature type="transmembrane region" description="Helical" evidence="1">
    <location>
        <begin position="6"/>
        <end position="28"/>
    </location>
</feature>
<evidence type="ECO:0000313" key="2">
    <source>
        <dbReference type="EMBL" id="MBP2076952.1"/>
    </source>
</evidence>
<accession>A0A9X0YQI8</accession>
<dbReference type="Proteomes" id="UP001138793">
    <property type="component" value="Unassembled WGS sequence"/>
</dbReference>
<keyword evidence="1" id="KW-0472">Membrane</keyword>
<dbReference type="AlphaFoldDB" id="A0A9X0YQI8"/>
<evidence type="ECO:0000313" key="3">
    <source>
        <dbReference type="Proteomes" id="UP001138793"/>
    </source>
</evidence>